<evidence type="ECO:0008006" key="3">
    <source>
        <dbReference type="Google" id="ProtNLM"/>
    </source>
</evidence>
<keyword evidence="2" id="KW-1185">Reference proteome</keyword>
<reference evidence="1 2" key="1">
    <citation type="journal article" date="2018" name="Nat. Ecol. Evol.">
        <title>Pezizomycetes genomes reveal the molecular basis of ectomycorrhizal truffle lifestyle.</title>
        <authorList>
            <person name="Murat C."/>
            <person name="Payen T."/>
            <person name="Noel B."/>
            <person name="Kuo A."/>
            <person name="Morin E."/>
            <person name="Chen J."/>
            <person name="Kohler A."/>
            <person name="Krizsan K."/>
            <person name="Balestrini R."/>
            <person name="Da Silva C."/>
            <person name="Montanini B."/>
            <person name="Hainaut M."/>
            <person name="Levati E."/>
            <person name="Barry K.W."/>
            <person name="Belfiori B."/>
            <person name="Cichocki N."/>
            <person name="Clum A."/>
            <person name="Dockter R.B."/>
            <person name="Fauchery L."/>
            <person name="Guy J."/>
            <person name="Iotti M."/>
            <person name="Le Tacon F."/>
            <person name="Lindquist E.A."/>
            <person name="Lipzen A."/>
            <person name="Malagnac F."/>
            <person name="Mello A."/>
            <person name="Molinier V."/>
            <person name="Miyauchi S."/>
            <person name="Poulain J."/>
            <person name="Riccioni C."/>
            <person name="Rubini A."/>
            <person name="Sitrit Y."/>
            <person name="Splivallo R."/>
            <person name="Traeger S."/>
            <person name="Wang M."/>
            <person name="Zifcakova L."/>
            <person name="Wipf D."/>
            <person name="Zambonelli A."/>
            <person name="Paolocci F."/>
            <person name="Nowrousian M."/>
            <person name="Ottonello S."/>
            <person name="Baldrian P."/>
            <person name="Spatafora J.W."/>
            <person name="Henrissat B."/>
            <person name="Nagy L.G."/>
            <person name="Aury J.M."/>
            <person name="Wincker P."/>
            <person name="Grigoriev I.V."/>
            <person name="Bonfante P."/>
            <person name="Martin F.M."/>
        </authorList>
    </citation>
    <scope>NUCLEOTIDE SEQUENCE [LARGE SCALE GENOMIC DNA]</scope>
    <source>
        <strain evidence="1 2">CCBAS932</strain>
    </source>
</reference>
<dbReference type="GO" id="GO:0003676">
    <property type="term" value="F:nucleic acid binding"/>
    <property type="evidence" value="ECO:0007669"/>
    <property type="project" value="InterPro"/>
</dbReference>
<accession>A0A3N4KM39</accession>
<gene>
    <name evidence="1" type="ORF">P167DRAFT_590418</name>
</gene>
<dbReference type="Proteomes" id="UP000277580">
    <property type="component" value="Unassembled WGS sequence"/>
</dbReference>
<dbReference type="EMBL" id="ML119134">
    <property type="protein sequence ID" value="RPB11637.1"/>
    <property type="molecule type" value="Genomic_DNA"/>
</dbReference>
<evidence type="ECO:0000313" key="2">
    <source>
        <dbReference type="Proteomes" id="UP000277580"/>
    </source>
</evidence>
<dbReference type="InterPro" id="IPR035979">
    <property type="entry name" value="RBD_domain_sf"/>
</dbReference>
<name>A0A3N4KM39_9PEZI</name>
<organism evidence="1 2">
    <name type="scientific">Morchella conica CCBAS932</name>
    <dbReference type="NCBI Taxonomy" id="1392247"/>
    <lineage>
        <taxon>Eukaryota</taxon>
        <taxon>Fungi</taxon>
        <taxon>Dikarya</taxon>
        <taxon>Ascomycota</taxon>
        <taxon>Pezizomycotina</taxon>
        <taxon>Pezizomycetes</taxon>
        <taxon>Pezizales</taxon>
        <taxon>Morchellaceae</taxon>
        <taxon>Morchella</taxon>
    </lineage>
</organism>
<sequence>MNHLGPSTTSTLTVTMSKTDPSNYPLIRELLQHYPSSSSSSDAHPSSWLSDPGVLQVLRTNMPTGYSDPTFLSRTGQLLMYGCPKASWRHCLVVEGLPWSTLKQDLEALFEVHDKVNGTAELDVGVEKSCCRCSVEPPIILGNDKAFMALVYMTGSKACEVAITDLDGAVVGGETSLRWMSGIFAVQG</sequence>
<dbReference type="AlphaFoldDB" id="A0A3N4KM39"/>
<evidence type="ECO:0000313" key="1">
    <source>
        <dbReference type="EMBL" id="RPB11637.1"/>
    </source>
</evidence>
<dbReference type="SUPFAM" id="SSF54928">
    <property type="entry name" value="RNA-binding domain, RBD"/>
    <property type="match status" value="1"/>
</dbReference>
<proteinExistence type="predicted"/>
<dbReference type="OrthoDB" id="10310073at2759"/>
<dbReference type="InParanoid" id="A0A3N4KM39"/>
<protein>
    <recommendedName>
        <fullName evidence="3">RRM domain-containing protein</fullName>
    </recommendedName>
</protein>